<dbReference type="Gene3D" id="3.40.50.1820">
    <property type="entry name" value="alpha/beta hydrolase"/>
    <property type="match status" value="1"/>
</dbReference>
<reference evidence="3 4" key="1">
    <citation type="journal article" date="2012" name="J. Bacteriol.">
        <title>Genome Sequence of the Protease-Producing Bacterium Rheinheimera nanhaiensis E407-8T, Isolated from Deep-Sea Sediment of the South China Sea.</title>
        <authorList>
            <person name="Zhang X.-Y."/>
            <person name="Zhang Y.-J."/>
            <person name="Qin Q.-L."/>
            <person name="Xie B.-B."/>
            <person name="Chen X.-L."/>
            <person name="Zhou B.-C."/>
            <person name="Zhang Y.-Z."/>
        </authorList>
    </citation>
    <scope>NUCLEOTIDE SEQUENCE [LARGE SCALE GENOMIC DNA]</scope>
    <source>
        <strain evidence="3 4">E407-8</strain>
    </source>
</reference>
<dbReference type="STRING" id="562729.RNAN_0331"/>
<dbReference type="AlphaFoldDB" id="I1DTJ0"/>
<gene>
    <name evidence="3" type="ORF">RNAN_0331</name>
</gene>
<dbReference type="PANTHER" id="PTHR42776">
    <property type="entry name" value="SERINE PEPTIDASE S9 FAMILY MEMBER"/>
    <property type="match status" value="1"/>
</dbReference>
<dbReference type="Pfam" id="PF00326">
    <property type="entry name" value="Peptidase_S9"/>
    <property type="match status" value="1"/>
</dbReference>
<name>I1DTJ0_9GAMM</name>
<organism evidence="3 4">
    <name type="scientific">Rheinheimera nanhaiensis E407-8</name>
    <dbReference type="NCBI Taxonomy" id="562729"/>
    <lineage>
        <taxon>Bacteria</taxon>
        <taxon>Pseudomonadati</taxon>
        <taxon>Pseudomonadota</taxon>
        <taxon>Gammaproteobacteria</taxon>
        <taxon>Chromatiales</taxon>
        <taxon>Chromatiaceae</taxon>
        <taxon>Rheinheimera</taxon>
    </lineage>
</organism>
<dbReference type="SUPFAM" id="SSF82171">
    <property type="entry name" value="DPP6 N-terminal domain-like"/>
    <property type="match status" value="1"/>
</dbReference>
<sequence length="679" mass="76303">MRALFLLLTAVKYFASMQAFCYLAAVKILITGTLTLNSLFVRALLIGALLSSTVYAGQLPVEAFASAPAIDMLKLSPDGNKLSMIQRLETDKEQLVLLKLVDLESGEQKFLMKADTRELNIFSVVWANNRQLLVKAAYASHRYGTPVTETRLVVVDVNTGKNYNAVRGQLQRKLVRTPQFQSEIVALMPEDEEHFLLALDGLSYGMGTSVVKINLAGEIAEVIAHSRENLIDWVADRSHTPRIAVFREDKQFQIKQRLAESNEFRLLWQFEAFSEQAIWPIGFDADPNILYVSAYHDGRKAIFTVDLSSTDLALQLVKADANYDVPADISYSWQDNKIIAIADEYIDDKYRTFQRALDKALPDAENSIISMSHDQNRYIVLSSSQTNAGIYLLGDRKAKSLEYLTAKFAQLPPEQMVAKQTISYQARDGLTIEGFLTTPLGYTQGALPTIIFPHGGPISFDDDGFDYWTQFFANRGYAVLQMNFRGSYGYGFDFMQMGLQGWGAQMQDDVEDGTRWLISKGIADAKRICIVGASYGGYAALMGAVKTPDLYRCAVSFAGVSDLKALVKAQRGFTNYEIVKKQIGDDFDVLEQRSPLTFARQFNLPVLLIHGTDDRSVRVNQSRDLYKALRRYDKDVQYIELEDGDHYLSTNSHRLQTFQAMDSFLQQHLTAPVQQAAIQ</sequence>
<accession>I1DTJ0</accession>
<dbReference type="GO" id="GO:0004252">
    <property type="term" value="F:serine-type endopeptidase activity"/>
    <property type="evidence" value="ECO:0007669"/>
    <property type="project" value="TreeGrafter"/>
</dbReference>
<keyword evidence="1" id="KW-0378">Hydrolase</keyword>
<dbReference type="GO" id="GO:0006508">
    <property type="term" value="P:proteolysis"/>
    <property type="evidence" value="ECO:0007669"/>
    <property type="project" value="InterPro"/>
</dbReference>
<dbReference type="PANTHER" id="PTHR42776:SF27">
    <property type="entry name" value="DIPEPTIDYL PEPTIDASE FAMILY MEMBER 6"/>
    <property type="match status" value="1"/>
</dbReference>
<keyword evidence="4" id="KW-1185">Reference proteome</keyword>
<evidence type="ECO:0000313" key="4">
    <source>
        <dbReference type="Proteomes" id="UP000004374"/>
    </source>
</evidence>
<dbReference type="InterPro" id="IPR001375">
    <property type="entry name" value="Peptidase_S9_cat"/>
</dbReference>
<dbReference type="SUPFAM" id="SSF53474">
    <property type="entry name" value="alpha/beta-Hydrolases"/>
    <property type="match status" value="1"/>
</dbReference>
<dbReference type="Proteomes" id="UP000004374">
    <property type="component" value="Unassembled WGS sequence"/>
</dbReference>
<comment type="caution">
    <text evidence="3">The sequence shown here is derived from an EMBL/GenBank/DDBJ whole genome shotgun (WGS) entry which is preliminary data.</text>
</comment>
<evidence type="ECO:0000259" key="2">
    <source>
        <dbReference type="Pfam" id="PF00326"/>
    </source>
</evidence>
<dbReference type="EMBL" id="BAFK01000002">
    <property type="protein sequence ID" value="GAB57368.1"/>
    <property type="molecule type" value="Genomic_DNA"/>
</dbReference>
<evidence type="ECO:0000313" key="3">
    <source>
        <dbReference type="EMBL" id="GAB57368.1"/>
    </source>
</evidence>
<feature type="domain" description="Peptidase S9 prolyl oligopeptidase catalytic" evidence="2">
    <location>
        <begin position="465"/>
        <end position="670"/>
    </location>
</feature>
<dbReference type="InterPro" id="IPR029058">
    <property type="entry name" value="AB_hydrolase_fold"/>
</dbReference>
<proteinExistence type="predicted"/>
<evidence type="ECO:0000256" key="1">
    <source>
        <dbReference type="ARBA" id="ARBA00022801"/>
    </source>
</evidence>
<protein>
    <submittedName>
        <fullName evidence="3">Prolyl oligopeptidase</fullName>
    </submittedName>
</protein>